<dbReference type="GO" id="GO:0005829">
    <property type="term" value="C:cytosol"/>
    <property type="evidence" value="ECO:0007669"/>
    <property type="project" value="TreeGrafter"/>
</dbReference>
<comment type="similarity">
    <text evidence="12">Belongs to the tetrahydrofolate dehydrogenase/cyclohydrolase family.</text>
</comment>
<evidence type="ECO:0000259" key="13">
    <source>
        <dbReference type="Pfam" id="PF00763"/>
    </source>
</evidence>
<keyword evidence="11 12" id="KW-0511">Multifunctional enzyme</keyword>
<feature type="domain" description="Tetrahydrofolate dehydrogenase/cyclohydrolase NAD(P)-binding" evidence="14">
    <location>
        <begin position="143"/>
        <end position="285"/>
    </location>
</feature>
<evidence type="ECO:0000256" key="12">
    <source>
        <dbReference type="HAMAP-Rule" id="MF_01576"/>
    </source>
</evidence>
<evidence type="ECO:0000256" key="1">
    <source>
        <dbReference type="ARBA" id="ARBA00004777"/>
    </source>
</evidence>
<dbReference type="NCBIfam" id="NF008058">
    <property type="entry name" value="PRK10792.1"/>
    <property type="match status" value="1"/>
</dbReference>
<dbReference type="Pfam" id="PF00763">
    <property type="entry name" value="THF_DHG_CYH"/>
    <property type="match status" value="1"/>
</dbReference>
<dbReference type="InterPro" id="IPR000672">
    <property type="entry name" value="THF_DH/CycHdrlase"/>
</dbReference>
<evidence type="ECO:0000256" key="11">
    <source>
        <dbReference type="ARBA" id="ARBA00023268"/>
    </source>
</evidence>
<feature type="binding site" evidence="12">
    <location>
        <position position="235"/>
    </location>
    <ligand>
        <name>NADP(+)</name>
        <dbReference type="ChEBI" id="CHEBI:58349"/>
    </ligand>
</feature>
<dbReference type="NCBIfam" id="NF010783">
    <property type="entry name" value="PRK14186.1"/>
    <property type="match status" value="1"/>
</dbReference>
<dbReference type="PRINTS" id="PR00085">
    <property type="entry name" value="THFDHDRGNASE"/>
</dbReference>
<dbReference type="GO" id="GO:0004477">
    <property type="term" value="F:methenyltetrahydrofolate cyclohydrolase activity"/>
    <property type="evidence" value="ECO:0007669"/>
    <property type="project" value="UniProtKB-UniRule"/>
</dbReference>
<keyword evidence="5 12" id="KW-0658">Purine biosynthesis</keyword>
<evidence type="ECO:0000256" key="5">
    <source>
        <dbReference type="ARBA" id="ARBA00022755"/>
    </source>
</evidence>
<dbReference type="EC" id="1.5.1.5" evidence="12"/>
<dbReference type="InterPro" id="IPR036291">
    <property type="entry name" value="NAD(P)-bd_dom_sf"/>
</dbReference>
<evidence type="ECO:0000313" key="16">
    <source>
        <dbReference type="Proteomes" id="UP000255234"/>
    </source>
</evidence>
<dbReference type="GO" id="GO:0009086">
    <property type="term" value="P:methionine biosynthetic process"/>
    <property type="evidence" value="ECO:0007669"/>
    <property type="project" value="UniProtKB-KW"/>
</dbReference>
<dbReference type="InterPro" id="IPR020630">
    <property type="entry name" value="THF_DH/CycHdrlase_cat_dom"/>
</dbReference>
<dbReference type="CDD" id="cd01080">
    <property type="entry name" value="NAD_bind_m-THF_DH_Cyclohyd"/>
    <property type="match status" value="1"/>
</dbReference>
<keyword evidence="6 12" id="KW-0378">Hydrolase</keyword>
<evidence type="ECO:0000259" key="14">
    <source>
        <dbReference type="Pfam" id="PF02882"/>
    </source>
</evidence>
<comment type="catalytic activity">
    <reaction evidence="12">
        <text>(6R)-5,10-methylene-5,6,7,8-tetrahydrofolate + NADP(+) = (6R)-5,10-methenyltetrahydrofolate + NADPH</text>
        <dbReference type="Rhea" id="RHEA:22812"/>
        <dbReference type="ChEBI" id="CHEBI:15636"/>
        <dbReference type="ChEBI" id="CHEBI:57455"/>
        <dbReference type="ChEBI" id="CHEBI:57783"/>
        <dbReference type="ChEBI" id="CHEBI:58349"/>
        <dbReference type="EC" id="1.5.1.5"/>
    </reaction>
</comment>
<evidence type="ECO:0000256" key="6">
    <source>
        <dbReference type="ARBA" id="ARBA00022801"/>
    </source>
</evidence>
<dbReference type="GO" id="GO:0000105">
    <property type="term" value="P:L-histidine biosynthetic process"/>
    <property type="evidence" value="ECO:0007669"/>
    <property type="project" value="UniProtKB-KW"/>
</dbReference>
<dbReference type="Gene3D" id="3.40.50.720">
    <property type="entry name" value="NAD(P)-binding Rossmann-like Domain"/>
    <property type="match status" value="1"/>
</dbReference>
<keyword evidence="4 12" id="KW-0028">Amino-acid biosynthesis</keyword>
<feature type="domain" description="Tetrahydrofolate dehydrogenase/cyclohydrolase catalytic" evidence="13">
    <location>
        <begin position="6"/>
        <end position="123"/>
    </location>
</feature>
<dbReference type="SUPFAM" id="SSF51735">
    <property type="entry name" value="NAD(P)-binding Rossmann-fold domains"/>
    <property type="match status" value="1"/>
</dbReference>
<dbReference type="FunFam" id="3.40.50.10860:FF:000005">
    <property type="entry name" value="C-1-tetrahydrofolate synthase, cytoplasmic, putative"/>
    <property type="match status" value="1"/>
</dbReference>
<protein>
    <recommendedName>
        <fullName evidence="12">Bifunctional protein FolD</fullName>
    </recommendedName>
    <domain>
        <recommendedName>
            <fullName evidence="12">Methylenetetrahydrofolate dehydrogenase</fullName>
            <ecNumber evidence="12">1.5.1.5</ecNumber>
        </recommendedName>
    </domain>
    <domain>
        <recommendedName>
            <fullName evidence="12">Methenyltetrahydrofolate cyclohydrolase</fullName>
            <ecNumber evidence="12">3.5.4.9</ecNumber>
        </recommendedName>
    </domain>
</protein>
<keyword evidence="3 12" id="KW-0554">One-carbon metabolism</keyword>
<evidence type="ECO:0000256" key="8">
    <source>
        <dbReference type="ARBA" id="ARBA00023002"/>
    </source>
</evidence>
<proteinExistence type="inferred from homology"/>
<keyword evidence="9 12" id="KW-0368">Histidine biosynthesis</keyword>
<dbReference type="Proteomes" id="UP000255234">
    <property type="component" value="Unassembled WGS sequence"/>
</dbReference>
<dbReference type="PANTHER" id="PTHR48099:SF5">
    <property type="entry name" value="C-1-TETRAHYDROFOLATE SYNTHASE, CYTOPLASMIC"/>
    <property type="match status" value="1"/>
</dbReference>
<dbReference type="RefSeq" id="WP_018999077.1">
    <property type="nucleotide sequence ID" value="NZ_UGPP01000001.1"/>
</dbReference>
<dbReference type="GO" id="GO:0004488">
    <property type="term" value="F:methylenetetrahydrofolate dehydrogenase (NADP+) activity"/>
    <property type="evidence" value="ECO:0007669"/>
    <property type="project" value="UniProtKB-UniRule"/>
</dbReference>
<evidence type="ECO:0000256" key="10">
    <source>
        <dbReference type="ARBA" id="ARBA00023167"/>
    </source>
</evidence>
<dbReference type="GO" id="GO:0006164">
    <property type="term" value="P:purine nucleotide biosynthetic process"/>
    <property type="evidence" value="ECO:0007669"/>
    <property type="project" value="UniProtKB-KW"/>
</dbReference>
<reference evidence="15 16" key="1">
    <citation type="submission" date="2018-06" db="EMBL/GenBank/DDBJ databases">
        <authorList>
            <consortium name="Pathogen Informatics"/>
            <person name="Doyle S."/>
        </authorList>
    </citation>
    <scope>NUCLEOTIDE SEQUENCE [LARGE SCALE GENOMIC DNA]</scope>
    <source>
        <strain evidence="15 16">NCTC10571</strain>
    </source>
</reference>
<evidence type="ECO:0000256" key="2">
    <source>
        <dbReference type="ARBA" id="ARBA00011738"/>
    </source>
</evidence>
<comment type="caution">
    <text evidence="12">Lacks conserved residue(s) required for the propagation of feature annotation.</text>
</comment>
<dbReference type="EC" id="3.5.4.9" evidence="12"/>
<comment type="catalytic activity">
    <reaction evidence="12">
        <text>(6R)-5,10-methenyltetrahydrofolate + H2O = (6R)-10-formyltetrahydrofolate + H(+)</text>
        <dbReference type="Rhea" id="RHEA:23700"/>
        <dbReference type="ChEBI" id="CHEBI:15377"/>
        <dbReference type="ChEBI" id="CHEBI:15378"/>
        <dbReference type="ChEBI" id="CHEBI:57455"/>
        <dbReference type="ChEBI" id="CHEBI:195366"/>
        <dbReference type="EC" id="3.5.4.9"/>
    </reaction>
</comment>
<gene>
    <name evidence="12 15" type="primary">folD</name>
    <name evidence="15" type="ORF">NCTC10571_00633</name>
</gene>
<dbReference type="AlphaFoldDB" id="A0A378NRQ6"/>
<organism evidence="15 16">
    <name type="scientific">Megamonas hypermegale</name>
    <dbReference type="NCBI Taxonomy" id="158847"/>
    <lineage>
        <taxon>Bacteria</taxon>
        <taxon>Bacillati</taxon>
        <taxon>Bacillota</taxon>
        <taxon>Negativicutes</taxon>
        <taxon>Selenomonadales</taxon>
        <taxon>Selenomonadaceae</taxon>
        <taxon>Megamonas</taxon>
    </lineage>
</organism>
<evidence type="ECO:0000256" key="4">
    <source>
        <dbReference type="ARBA" id="ARBA00022605"/>
    </source>
</evidence>
<dbReference type="HAMAP" id="MF_01576">
    <property type="entry name" value="THF_DHG_CYH"/>
    <property type="match status" value="1"/>
</dbReference>
<keyword evidence="8 12" id="KW-0560">Oxidoreductase</keyword>
<feature type="binding site" evidence="12">
    <location>
        <begin position="169"/>
        <end position="171"/>
    </location>
    <ligand>
        <name>NADP(+)</name>
        <dbReference type="ChEBI" id="CHEBI:58349"/>
    </ligand>
</feature>
<evidence type="ECO:0000256" key="7">
    <source>
        <dbReference type="ARBA" id="ARBA00022857"/>
    </source>
</evidence>
<sequence>MSAQILSGKIFASEFKEEAKKQVLALKEQYNITPGLAVIIVGENPASKVYVNNKHRTCEEVGIYSEVISMPADTTKEQLIAKIDELNYRQEIHGILVQLPLPEAIAKEEADILNAICPLKDVDGFHPVNVGKLMIGQDDGMIPCTPYGCLKMLQSAKINIDGAHAVIVGRSNIVGKPMGQLLLAQNATVTICHSHTHNLKEICRSADILVAAVGRPHFITADMIKPGATVIDVGINRIAPKKLVGDVDFDNAVEVAGAITPVPGGVGLLTIAMLMQNTINAAKLQLAK</sequence>
<name>A0A378NRQ6_9FIRM</name>
<dbReference type="InterPro" id="IPR046346">
    <property type="entry name" value="Aminoacid_DH-like_N_sf"/>
</dbReference>
<comment type="subunit">
    <text evidence="2 12">Homodimer.</text>
</comment>
<dbReference type="Gene3D" id="3.40.50.10860">
    <property type="entry name" value="Leucine Dehydrogenase, chain A, domain 1"/>
    <property type="match status" value="1"/>
</dbReference>
<keyword evidence="10 12" id="KW-0486">Methionine biosynthesis</keyword>
<evidence type="ECO:0000256" key="3">
    <source>
        <dbReference type="ARBA" id="ARBA00022563"/>
    </source>
</evidence>
<dbReference type="Pfam" id="PF02882">
    <property type="entry name" value="THF_DHG_CYH_C"/>
    <property type="match status" value="1"/>
</dbReference>
<evidence type="ECO:0000313" key="15">
    <source>
        <dbReference type="EMBL" id="STY70495.1"/>
    </source>
</evidence>
<comment type="pathway">
    <text evidence="1 12">One-carbon metabolism; tetrahydrofolate interconversion.</text>
</comment>
<dbReference type="PANTHER" id="PTHR48099">
    <property type="entry name" value="C-1-TETRAHYDROFOLATE SYNTHASE, CYTOPLASMIC-RELATED"/>
    <property type="match status" value="1"/>
</dbReference>
<accession>A0A378NRQ6</accession>
<dbReference type="FunFam" id="3.40.50.720:FF:000094">
    <property type="entry name" value="Bifunctional protein FolD"/>
    <property type="match status" value="1"/>
</dbReference>
<dbReference type="InterPro" id="IPR020631">
    <property type="entry name" value="THF_DH/CycHdrlase_NAD-bd_dom"/>
</dbReference>
<evidence type="ECO:0000256" key="9">
    <source>
        <dbReference type="ARBA" id="ARBA00023102"/>
    </source>
</evidence>
<dbReference type="GO" id="GO:0035999">
    <property type="term" value="P:tetrahydrofolate interconversion"/>
    <property type="evidence" value="ECO:0007669"/>
    <property type="project" value="UniProtKB-UniRule"/>
</dbReference>
<dbReference type="STRING" id="1122216.GCA_000423385_01871"/>
<keyword evidence="7 12" id="KW-0521">NADP</keyword>
<dbReference type="EMBL" id="UGPP01000001">
    <property type="protein sequence ID" value="STY70495.1"/>
    <property type="molecule type" value="Genomic_DNA"/>
</dbReference>
<dbReference type="SUPFAM" id="SSF53223">
    <property type="entry name" value="Aminoacid dehydrogenase-like, N-terminal domain"/>
    <property type="match status" value="1"/>
</dbReference>
<comment type="function">
    <text evidence="12">Catalyzes the oxidation of 5,10-methylenetetrahydrofolate to 5,10-methenyltetrahydrofolate and then the hydrolysis of 5,10-methenyltetrahydrofolate to 10-formyltetrahydrofolate.</text>
</comment>
<dbReference type="UniPathway" id="UPA00193"/>